<feature type="transmembrane region" description="Helical" evidence="5">
    <location>
        <begin position="359"/>
        <end position="380"/>
    </location>
</feature>
<comment type="similarity">
    <text evidence="2 4">Belongs to the GerABKA family.</text>
</comment>
<dbReference type="KEGG" id="blen:NCTC4824_00499"/>
<dbReference type="GO" id="GO:0009847">
    <property type="term" value="P:spore germination"/>
    <property type="evidence" value="ECO:0007669"/>
    <property type="project" value="UniProtKB-UniRule"/>
</dbReference>
<evidence type="ECO:0000256" key="2">
    <source>
        <dbReference type="ARBA" id="ARBA00005278"/>
    </source>
</evidence>
<dbReference type="InterPro" id="IPR050768">
    <property type="entry name" value="UPF0353/GerABKA_families"/>
</dbReference>
<dbReference type="PIRSF" id="PIRSF005690">
    <property type="entry name" value="GerBA"/>
    <property type="match status" value="1"/>
</dbReference>
<sequence>MTKKSQDKTLIASDSIFQINQVDLRLLFEHSSDVHFHPLKLNNTEILLLYCAGMIEQNFLNEQIIPALDHFLQKNEVSSLKQESYLGTLHLSEVRYITSKDELITAIYTGYGLFHFKNDHSILSIKMENKPQRTPEETSMEVTIKGPRDNFIEDITVNMALIRKRLPTNSLRSEQFTVGVRSKTAVQVVYIDDVVDKEILVKVKKQIEKIEIDAIYSGFQFMQLVENKLTLFPLHDYTGRPDFVVRSLITGRIIILIDGIPYAIITPANFFLLLKSAEDLENPPLASSFGRLIRILGIFLAAFAPGFWVAITAFHPNQLPLTLLATVIQSRTGIPLSAAMEAMIMLLLFDLFREAGLRLPISIGQTLSVVGGLIIGDAAIRAGLTSPSMLVVIAASSVATFTLVNQSLIGIVSLIRFFVLLLSSFFGFLGFFVSGFAIILFLANIRAFGVPYLQLATRFNFLNAIKTILQLPATINKKRSNMFDSKDPTRRK</sequence>
<evidence type="ECO:0000256" key="1">
    <source>
        <dbReference type="ARBA" id="ARBA00004141"/>
    </source>
</evidence>
<dbReference type="STRING" id="1348624.GCA_001591545_02709"/>
<protein>
    <submittedName>
        <fullName evidence="6">Spore germination protein XA</fullName>
    </submittedName>
</protein>
<dbReference type="PANTHER" id="PTHR22550">
    <property type="entry name" value="SPORE GERMINATION PROTEIN"/>
    <property type="match status" value="1"/>
</dbReference>
<evidence type="ECO:0000256" key="5">
    <source>
        <dbReference type="SAM" id="Phobius"/>
    </source>
</evidence>
<evidence type="ECO:0000313" key="7">
    <source>
        <dbReference type="Proteomes" id="UP000249134"/>
    </source>
</evidence>
<gene>
    <name evidence="6" type="ORF">NCTC4824_00499</name>
</gene>
<feature type="transmembrane region" description="Helical" evidence="5">
    <location>
        <begin position="417"/>
        <end position="443"/>
    </location>
</feature>
<evidence type="ECO:0000313" key="6">
    <source>
        <dbReference type="EMBL" id="SQI52606.1"/>
    </source>
</evidence>
<keyword evidence="5" id="KW-1133">Transmembrane helix</keyword>
<proteinExistence type="inferred from homology"/>
<dbReference type="InterPro" id="IPR004995">
    <property type="entry name" value="Spore_Ger"/>
</dbReference>
<evidence type="ECO:0000256" key="3">
    <source>
        <dbReference type="ARBA" id="ARBA00023136"/>
    </source>
</evidence>
<keyword evidence="3 4" id="KW-0472">Membrane</keyword>
<feature type="transmembrane region" description="Helical" evidence="5">
    <location>
        <begin position="334"/>
        <end position="352"/>
    </location>
</feature>
<dbReference type="GO" id="GO:0005886">
    <property type="term" value="C:plasma membrane"/>
    <property type="evidence" value="ECO:0007669"/>
    <property type="project" value="UniProtKB-SubCell"/>
</dbReference>
<name>A0A2X4VKA1_LEDLE</name>
<dbReference type="PANTHER" id="PTHR22550:SF5">
    <property type="entry name" value="LEUCINE ZIPPER PROTEIN 4"/>
    <property type="match status" value="1"/>
</dbReference>
<organism evidence="6 7">
    <name type="scientific">Lederbergia lenta</name>
    <name type="common">Bacillus lentus</name>
    <dbReference type="NCBI Taxonomy" id="1467"/>
    <lineage>
        <taxon>Bacteria</taxon>
        <taxon>Bacillati</taxon>
        <taxon>Bacillota</taxon>
        <taxon>Bacilli</taxon>
        <taxon>Bacillales</taxon>
        <taxon>Bacillaceae</taxon>
        <taxon>Lederbergia</taxon>
    </lineage>
</organism>
<dbReference type="Proteomes" id="UP000249134">
    <property type="component" value="Chromosome 1"/>
</dbReference>
<dbReference type="AlphaFoldDB" id="A0A2X4VKA1"/>
<feature type="transmembrane region" description="Helical" evidence="5">
    <location>
        <begin position="253"/>
        <end position="274"/>
    </location>
</feature>
<accession>A0A2X4VKA1</accession>
<dbReference type="Pfam" id="PF03323">
    <property type="entry name" value="GerA"/>
    <property type="match status" value="1"/>
</dbReference>
<feature type="transmembrane region" description="Helical" evidence="5">
    <location>
        <begin position="295"/>
        <end position="314"/>
    </location>
</feature>
<comment type="subcellular location">
    <subcellularLocation>
        <location evidence="4">Cell membrane</location>
    </subcellularLocation>
    <subcellularLocation>
        <location evidence="1">Membrane</location>
        <topology evidence="1">Multi-pass membrane protein</topology>
    </subcellularLocation>
</comment>
<keyword evidence="7" id="KW-1185">Reference proteome</keyword>
<dbReference type="RefSeq" id="WP_066142898.1">
    <property type="nucleotide sequence ID" value="NZ_CBCSGM010000002.1"/>
</dbReference>
<feature type="transmembrane region" description="Helical" evidence="5">
    <location>
        <begin position="386"/>
        <end position="405"/>
    </location>
</feature>
<evidence type="ECO:0000256" key="4">
    <source>
        <dbReference type="PIRNR" id="PIRNR005690"/>
    </source>
</evidence>
<dbReference type="EMBL" id="LS483476">
    <property type="protein sequence ID" value="SQI52606.1"/>
    <property type="molecule type" value="Genomic_DNA"/>
</dbReference>
<keyword evidence="5" id="KW-0812">Transmembrane</keyword>
<reference evidence="6 7" key="1">
    <citation type="submission" date="2018-06" db="EMBL/GenBank/DDBJ databases">
        <authorList>
            <consortium name="Pathogen Informatics"/>
            <person name="Doyle S."/>
        </authorList>
    </citation>
    <scope>NUCLEOTIDE SEQUENCE [LARGE SCALE GENOMIC DNA]</scope>
    <source>
        <strain evidence="6 7">NCTC4824</strain>
    </source>
</reference>